<evidence type="ECO:0000256" key="1">
    <source>
        <dbReference type="SAM" id="MobiDB-lite"/>
    </source>
</evidence>
<evidence type="ECO:0000313" key="2">
    <source>
        <dbReference type="EMBL" id="KAE9382464.1"/>
    </source>
</evidence>
<protein>
    <submittedName>
        <fullName evidence="2">Uncharacterized protein</fullName>
    </submittedName>
</protein>
<keyword evidence="3" id="KW-1185">Reference proteome</keyword>
<sequence>MGKTETPEPPSRRGRETIVENLATSLLDVLYIKNQVSFPTIPPSRPKQPKLQNQVQSTHNEVTKLKRDLIDSFDALASHLDTTFTALSTDFALGLENSANVILVGPNIGTPKSRVILAVDGLEMKIGVLREGVPEPEPDDGDRADGHDSDRDKPEPGIGYRYIYIYTYT</sequence>
<evidence type="ECO:0000313" key="3">
    <source>
        <dbReference type="Proteomes" id="UP000799118"/>
    </source>
</evidence>
<dbReference type="Proteomes" id="UP000799118">
    <property type="component" value="Unassembled WGS sequence"/>
</dbReference>
<feature type="region of interest" description="Disordered" evidence="1">
    <location>
        <begin position="130"/>
        <end position="158"/>
    </location>
</feature>
<accession>A0A6A4GAF8</accession>
<dbReference type="EMBL" id="ML771506">
    <property type="protein sequence ID" value="KAE9382464.1"/>
    <property type="molecule type" value="Genomic_DNA"/>
</dbReference>
<dbReference type="AlphaFoldDB" id="A0A6A4GAF8"/>
<gene>
    <name evidence="2" type="ORF">BT96DRAFT_1010603</name>
</gene>
<feature type="compositionally biased region" description="Basic and acidic residues" evidence="1">
    <location>
        <begin position="141"/>
        <end position="155"/>
    </location>
</feature>
<reference evidence="2" key="1">
    <citation type="journal article" date="2019" name="Environ. Microbiol.">
        <title>Fungal ecological strategies reflected in gene transcription - a case study of two litter decomposers.</title>
        <authorList>
            <person name="Barbi F."/>
            <person name="Kohler A."/>
            <person name="Barry K."/>
            <person name="Baskaran P."/>
            <person name="Daum C."/>
            <person name="Fauchery L."/>
            <person name="Ihrmark K."/>
            <person name="Kuo A."/>
            <person name="LaButti K."/>
            <person name="Lipzen A."/>
            <person name="Morin E."/>
            <person name="Grigoriev I.V."/>
            <person name="Henrissat B."/>
            <person name="Lindahl B."/>
            <person name="Martin F."/>
        </authorList>
    </citation>
    <scope>NUCLEOTIDE SEQUENCE</scope>
    <source>
        <strain evidence="2">JB14</strain>
    </source>
</reference>
<dbReference type="OrthoDB" id="2387165at2759"/>
<name>A0A6A4GAF8_9AGAR</name>
<proteinExistence type="predicted"/>
<organism evidence="2 3">
    <name type="scientific">Gymnopus androsaceus JB14</name>
    <dbReference type="NCBI Taxonomy" id="1447944"/>
    <lineage>
        <taxon>Eukaryota</taxon>
        <taxon>Fungi</taxon>
        <taxon>Dikarya</taxon>
        <taxon>Basidiomycota</taxon>
        <taxon>Agaricomycotina</taxon>
        <taxon>Agaricomycetes</taxon>
        <taxon>Agaricomycetidae</taxon>
        <taxon>Agaricales</taxon>
        <taxon>Marasmiineae</taxon>
        <taxon>Omphalotaceae</taxon>
        <taxon>Gymnopus</taxon>
    </lineage>
</organism>